<dbReference type="InterPro" id="IPR002295">
    <property type="entry name" value="N4/N6-MTase_EcoPI_Mod-like"/>
</dbReference>
<dbReference type="SUPFAM" id="SSF53335">
    <property type="entry name" value="S-adenosyl-L-methionine-dependent methyltransferases"/>
    <property type="match status" value="1"/>
</dbReference>
<accession>E6M4M4</accession>
<keyword evidence="2 6" id="KW-0489">Methyltransferase</keyword>
<keyword evidence="3 6" id="KW-0808">Transferase</keyword>
<gene>
    <name evidence="6" type="ORF">HMPREF0576_1264</name>
</gene>
<dbReference type="InterPro" id="IPR002052">
    <property type="entry name" value="DNA_methylase_N6_adenine_CS"/>
</dbReference>
<dbReference type="EMBL" id="AEPZ01000010">
    <property type="protein sequence ID" value="EFU81422.1"/>
    <property type="molecule type" value="Genomic_DNA"/>
</dbReference>
<keyword evidence="4" id="KW-0949">S-adenosyl-L-methionine</keyword>
<dbReference type="Gene3D" id="3.40.50.150">
    <property type="entry name" value="Vaccinia Virus protein VP39"/>
    <property type="match status" value="1"/>
</dbReference>
<sequence length="394" mass="43951">MDDFREGNWLLRADAACGLRALHQAGQRVQMIYIDPPYNTGNTFAYHDRRAKDEWLAMMHPLLATAREILTPDGLIFISIDFNQLCELKLEMDRTFGTENLIGNFVWVSNLKGRQLGSGPAGTHEYILTYARDAAQVGKLRGRTELLQKLMPAVYHLPQRQVKHDARGEYVTKNELYNTNSKFNEVTAPSMVFDILYHPQTGAVRTSEVGAANPELAAAGWICAHPHPNAKPGLKYHAWRWSRAKVERDYANLEFQVRGRGAHRHLKIYTKIRNFHETALKDLVIGPSTISGQRELQRLGLGGLFETPKPTKLLQVLIEAATSPGDTVLDFFAGSGTTGQAAHTAGRRFVLIQLEETFSSAKSSPASEHGLDTIADLTAARLRAAHVPFRETTL</sequence>
<evidence type="ECO:0000256" key="1">
    <source>
        <dbReference type="ARBA" id="ARBA00006594"/>
    </source>
</evidence>
<dbReference type="HOGENOM" id="CLU_020164_2_3_11"/>
<dbReference type="Proteomes" id="UP000003343">
    <property type="component" value="Unassembled WGS sequence"/>
</dbReference>
<dbReference type="InterPro" id="IPR002941">
    <property type="entry name" value="DNA_methylase_N4/N6"/>
</dbReference>
<proteinExistence type="inferred from homology"/>
<organism evidence="6 7">
    <name type="scientific">Mobiluncus holmesii ATCC 35242</name>
    <dbReference type="NCBI Taxonomy" id="887899"/>
    <lineage>
        <taxon>Bacteria</taxon>
        <taxon>Bacillati</taxon>
        <taxon>Actinomycetota</taxon>
        <taxon>Actinomycetes</taxon>
        <taxon>Actinomycetales</taxon>
        <taxon>Actinomycetaceae</taxon>
        <taxon>Mobiluncus</taxon>
    </lineage>
</organism>
<feature type="domain" description="DNA methylase N-4/N-6" evidence="5">
    <location>
        <begin position="29"/>
        <end position="358"/>
    </location>
</feature>
<evidence type="ECO:0000256" key="2">
    <source>
        <dbReference type="ARBA" id="ARBA00022603"/>
    </source>
</evidence>
<dbReference type="InterPro" id="IPR029063">
    <property type="entry name" value="SAM-dependent_MTases_sf"/>
</dbReference>
<dbReference type="PROSITE" id="PS00092">
    <property type="entry name" value="N6_MTASE"/>
    <property type="match status" value="1"/>
</dbReference>
<dbReference type="PRINTS" id="PR00506">
    <property type="entry name" value="D21N6MTFRASE"/>
</dbReference>
<dbReference type="GO" id="GO:0003677">
    <property type="term" value="F:DNA binding"/>
    <property type="evidence" value="ECO:0007669"/>
    <property type="project" value="InterPro"/>
</dbReference>
<reference evidence="6 7" key="1">
    <citation type="submission" date="2010-12" db="EMBL/GenBank/DDBJ databases">
        <authorList>
            <person name="Muzny D."/>
            <person name="Qin X."/>
            <person name="Deng J."/>
            <person name="Jiang H."/>
            <person name="Liu Y."/>
            <person name="Qu J."/>
            <person name="Song X.-Z."/>
            <person name="Zhang L."/>
            <person name="Thornton R."/>
            <person name="Coyle M."/>
            <person name="Francisco L."/>
            <person name="Jackson L."/>
            <person name="Javaid M."/>
            <person name="Korchina V."/>
            <person name="Kovar C."/>
            <person name="Mata R."/>
            <person name="Mathew T."/>
            <person name="Ngo R."/>
            <person name="Nguyen L."/>
            <person name="Nguyen N."/>
            <person name="Okwuonu G."/>
            <person name="Ongeri F."/>
            <person name="Pham C."/>
            <person name="Simmons D."/>
            <person name="Wilczek-Boney K."/>
            <person name="Hale W."/>
            <person name="Jakkamsetti A."/>
            <person name="Pham P."/>
            <person name="Ruth R."/>
            <person name="San Lucas F."/>
            <person name="Warren J."/>
            <person name="Zhang J."/>
            <person name="Zhao Z."/>
            <person name="Zhou C."/>
            <person name="Zhu D."/>
            <person name="Lee S."/>
            <person name="Bess C."/>
            <person name="Blankenburg K."/>
            <person name="Forbes L."/>
            <person name="Fu Q."/>
            <person name="Gubbala S."/>
            <person name="Hirani K."/>
            <person name="Jayaseelan J.C."/>
            <person name="Lara F."/>
            <person name="Munidasa M."/>
            <person name="Palculict T."/>
            <person name="Patil S."/>
            <person name="Pu L.-L."/>
            <person name="Saada N."/>
            <person name="Tang L."/>
            <person name="Weissenberger G."/>
            <person name="Zhu Y."/>
            <person name="Hemphill L."/>
            <person name="Shang Y."/>
            <person name="Youmans B."/>
            <person name="Ayvaz T."/>
            <person name="Ross M."/>
            <person name="Santibanez J."/>
            <person name="Aqrawi P."/>
            <person name="Gross S."/>
            <person name="Joshi V."/>
            <person name="Fowler G."/>
            <person name="Nazareth L."/>
            <person name="Reid J."/>
            <person name="Worley K."/>
            <person name="Petrosino J."/>
            <person name="Highlander S."/>
            <person name="Gibbs R."/>
        </authorList>
    </citation>
    <scope>NUCLEOTIDE SEQUENCE [LARGE SCALE GENOMIC DNA]</scope>
    <source>
        <strain evidence="6 7">ATCC 35242</strain>
    </source>
</reference>
<keyword evidence="7" id="KW-1185">Reference proteome</keyword>
<evidence type="ECO:0000313" key="6">
    <source>
        <dbReference type="EMBL" id="EFU81422.1"/>
    </source>
</evidence>
<evidence type="ECO:0000313" key="7">
    <source>
        <dbReference type="Proteomes" id="UP000003343"/>
    </source>
</evidence>
<evidence type="ECO:0000256" key="4">
    <source>
        <dbReference type="ARBA" id="ARBA00022691"/>
    </source>
</evidence>
<dbReference type="GO" id="GO:0032259">
    <property type="term" value="P:methylation"/>
    <property type="evidence" value="ECO:0007669"/>
    <property type="project" value="UniProtKB-KW"/>
</dbReference>
<name>E6M4M4_9ACTO</name>
<dbReference type="AlphaFoldDB" id="E6M4M4"/>
<dbReference type="RefSeq" id="WP_004011168.1">
    <property type="nucleotide sequence ID" value="NZ_GL622346.1"/>
</dbReference>
<protein>
    <submittedName>
        <fullName evidence="6">DNA (Cytosine-5-)-methyltransferase</fullName>
    </submittedName>
</protein>
<comment type="similarity">
    <text evidence="1">Belongs to the N(4)/N(6)-methyltransferase family.</text>
</comment>
<comment type="caution">
    <text evidence="6">The sequence shown here is derived from an EMBL/GenBank/DDBJ whole genome shotgun (WGS) entry which is preliminary data.</text>
</comment>
<evidence type="ECO:0000256" key="3">
    <source>
        <dbReference type="ARBA" id="ARBA00022679"/>
    </source>
</evidence>
<evidence type="ECO:0000259" key="5">
    <source>
        <dbReference type="Pfam" id="PF01555"/>
    </source>
</evidence>
<dbReference type="Pfam" id="PF01555">
    <property type="entry name" value="N6_N4_Mtase"/>
    <property type="match status" value="1"/>
</dbReference>
<dbReference type="GO" id="GO:0008170">
    <property type="term" value="F:N-methyltransferase activity"/>
    <property type="evidence" value="ECO:0007669"/>
    <property type="project" value="InterPro"/>
</dbReference>